<comment type="caution">
    <text evidence="2">The sequence shown here is derived from an EMBL/GenBank/DDBJ whole genome shotgun (WGS) entry which is preliminary data.</text>
</comment>
<keyword evidence="1" id="KW-0732">Signal</keyword>
<organism evidence="2 3">
    <name type="scientific">Desulfovibrio psychrotolerans</name>
    <dbReference type="NCBI Taxonomy" id="415242"/>
    <lineage>
        <taxon>Bacteria</taxon>
        <taxon>Pseudomonadati</taxon>
        <taxon>Thermodesulfobacteriota</taxon>
        <taxon>Desulfovibrionia</taxon>
        <taxon>Desulfovibrionales</taxon>
        <taxon>Desulfovibrionaceae</taxon>
        <taxon>Desulfovibrio</taxon>
    </lineage>
</organism>
<gene>
    <name evidence="2" type="ORF">DSM19430T_04730</name>
</gene>
<evidence type="ECO:0000313" key="2">
    <source>
        <dbReference type="EMBL" id="GFM35789.1"/>
    </source>
</evidence>
<proteinExistence type="predicted"/>
<name>A0A7J0BQ47_9BACT</name>
<keyword evidence="3" id="KW-1185">Reference proteome</keyword>
<dbReference type="AlphaFoldDB" id="A0A7J0BQ47"/>
<evidence type="ECO:0000256" key="1">
    <source>
        <dbReference type="SAM" id="SignalP"/>
    </source>
</evidence>
<protein>
    <submittedName>
        <fullName evidence="2">Lipoprotein</fullName>
    </submittedName>
</protein>
<dbReference type="Proteomes" id="UP000503820">
    <property type="component" value="Unassembled WGS sequence"/>
</dbReference>
<feature type="chain" id="PRO_5029784680" evidence="1">
    <location>
        <begin position="24"/>
        <end position="214"/>
    </location>
</feature>
<evidence type="ECO:0000313" key="3">
    <source>
        <dbReference type="Proteomes" id="UP000503820"/>
    </source>
</evidence>
<dbReference type="RefSeq" id="WP_174408462.1">
    <property type="nucleotide sequence ID" value="NZ_BLVP01000001.1"/>
</dbReference>
<keyword evidence="2" id="KW-0449">Lipoprotein</keyword>
<feature type="signal peptide" evidence="1">
    <location>
        <begin position="1"/>
        <end position="23"/>
    </location>
</feature>
<sequence>MKYRTLIQLALAVAAVLTLGACQQITQGPRPLPEQAIGVAQFTQPTHTWDLLAGYIPDGQPKVDDKVLRDLDESFETLLFRQTKRRYVSSGASTRCLEMDMRKRNGSTTALETWLDVGRCMKVDLLIVPHILAWKERDGGDMGTFIPSAVTMDIFVVDIVKERVSARYHFEETQENLASNLMNFDKFMERKGKWITARQLAEEGMRTGIKELGL</sequence>
<reference evidence="2 3" key="1">
    <citation type="submission" date="2020-05" db="EMBL/GenBank/DDBJ databases">
        <title>Draft genome sequence of Desulfovibrio psychrotolerans JS1T.</title>
        <authorList>
            <person name="Ueno A."/>
            <person name="Tamazawa S."/>
            <person name="Tamamura S."/>
            <person name="Murakami T."/>
            <person name="Kiyama T."/>
            <person name="Inomata H."/>
            <person name="Amano Y."/>
            <person name="Miyakawa K."/>
            <person name="Tamaki H."/>
            <person name="Naganuma T."/>
            <person name="Kaneko K."/>
        </authorList>
    </citation>
    <scope>NUCLEOTIDE SEQUENCE [LARGE SCALE GENOMIC DNA]</scope>
    <source>
        <strain evidence="2 3">JS1</strain>
    </source>
</reference>
<dbReference type="PROSITE" id="PS51257">
    <property type="entry name" value="PROKAR_LIPOPROTEIN"/>
    <property type="match status" value="1"/>
</dbReference>
<dbReference type="EMBL" id="BLVP01000001">
    <property type="protein sequence ID" value="GFM35789.1"/>
    <property type="molecule type" value="Genomic_DNA"/>
</dbReference>
<accession>A0A7J0BQ47</accession>